<dbReference type="Proteomes" id="UP000535937">
    <property type="component" value="Unassembled WGS sequence"/>
</dbReference>
<dbReference type="RefSeq" id="WP_183461703.1">
    <property type="nucleotide sequence ID" value="NZ_JACHWZ010000016.1"/>
</dbReference>
<evidence type="ECO:0000313" key="3">
    <source>
        <dbReference type="Proteomes" id="UP000535937"/>
    </source>
</evidence>
<protein>
    <submittedName>
        <fullName evidence="2">Tetratricopeptide (TPR) repeat protein</fullName>
    </submittedName>
</protein>
<feature type="chain" id="PRO_5030524959" evidence="1">
    <location>
        <begin position="29"/>
        <end position="222"/>
    </location>
</feature>
<name>A0A7W4WES4_9GAMM</name>
<organism evidence="2 3">
    <name type="scientific">Microbulbifer rhizosphaerae</name>
    <dbReference type="NCBI Taxonomy" id="1562603"/>
    <lineage>
        <taxon>Bacteria</taxon>
        <taxon>Pseudomonadati</taxon>
        <taxon>Pseudomonadota</taxon>
        <taxon>Gammaproteobacteria</taxon>
        <taxon>Cellvibrionales</taxon>
        <taxon>Microbulbiferaceae</taxon>
        <taxon>Microbulbifer</taxon>
    </lineage>
</organism>
<comment type="caution">
    <text evidence="2">The sequence shown here is derived from an EMBL/GenBank/DDBJ whole genome shotgun (WGS) entry which is preliminary data.</text>
</comment>
<sequence length="222" mass="25062">MSLTDTACILRQAWITLLIFASCVPALAAGNSFHTLRIMPENDIVGAYTEAQRLRSALDDTATETDRVHLLNLLARIEFLLGSSEQAEIHNRQAMDLATQIADRAGQSEALLNLTKIALNQGKIEQSIEFAFRSYHLLEEDTEHPELLGEVMFWLTSAYRRRKLESPFSLNIGLLSFARMLSKQGRQAERVELLNDVISIYEKHPNPGLWYALAARSEGYQQ</sequence>
<keyword evidence="3" id="KW-1185">Reference proteome</keyword>
<keyword evidence="1" id="KW-0732">Signal</keyword>
<dbReference type="SUPFAM" id="SSF48452">
    <property type="entry name" value="TPR-like"/>
    <property type="match status" value="1"/>
</dbReference>
<reference evidence="2 3" key="1">
    <citation type="submission" date="2020-08" db="EMBL/GenBank/DDBJ databases">
        <title>Genomic Encyclopedia of Type Strains, Phase III (KMG-III): the genomes of soil and plant-associated and newly described type strains.</title>
        <authorList>
            <person name="Whitman W."/>
        </authorList>
    </citation>
    <scope>NUCLEOTIDE SEQUENCE [LARGE SCALE GENOMIC DNA]</scope>
    <source>
        <strain evidence="2 3">CECT 8799</strain>
    </source>
</reference>
<dbReference type="InterPro" id="IPR011990">
    <property type="entry name" value="TPR-like_helical_dom_sf"/>
</dbReference>
<gene>
    <name evidence="2" type="ORF">FHS09_003256</name>
</gene>
<dbReference type="Gene3D" id="1.25.40.10">
    <property type="entry name" value="Tetratricopeptide repeat domain"/>
    <property type="match status" value="1"/>
</dbReference>
<proteinExistence type="predicted"/>
<accession>A0A7W4WES4</accession>
<dbReference type="EMBL" id="JACHWZ010000016">
    <property type="protein sequence ID" value="MBB3062407.1"/>
    <property type="molecule type" value="Genomic_DNA"/>
</dbReference>
<evidence type="ECO:0000256" key="1">
    <source>
        <dbReference type="SAM" id="SignalP"/>
    </source>
</evidence>
<evidence type="ECO:0000313" key="2">
    <source>
        <dbReference type="EMBL" id="MBB3062407.1"/>
    </source>
</evidence>
<feature type="signal peptide" evidence="1">
    <location>
        <begin position="1"/>
        <end position="28"/>
    </location>
</feature>
<dbReference type="AlphaFoldDB" id="A0A7W4WES4"/>